<dbReference type="EMBL" id="LRGB01000024">
    <property type="protein sequence ID" value="KZS21304.1"/>
    <property type="molecule type" value="Genomic_DNA"/>
</dbReference>
<protein>
    <submittedName>
        <fullName evidence="1">Uncharacterized protein</fullName>
    </submittedName>
</protein>
<keyword evidence="2" id="KW-1185">Reference proteome</keyword>
<name>A0A162SHK0_9CRUS</name>
<organism evidence="1 2">
    <name type="scientific">Daphnia magna</name>
    <dbReference type="NCBI Taxonomy" id="35525"/>
    <lineage>
        <taxon>Eukaryota</taxon>
        <taxon>Metazoa</taxon>
        <taxon>Ecdysozoa</taxon>
        <taxon>Arthropoda</taxon>
        <taxon>Crustacea</taxon>
        <taxon>Branchiopoda</taxon>
        <taxon>Diplostraca</taxon>
        <taxon>Cladocera</taxon>
        <taxon>Anomopoda</taxon>
        <taxon>Daphniidae</taxon>
        <taxon>Daphnia</taxon>
    </lineage>
</organism>
<evidence type="ECO:0000313" key="2">
    <source>
        <dbReference type="Proteomes" id="UP000076858"/>
    </source>
</evidence>
<accession>A0A162SHK0</accession>
<dbReference type="AlphaFoldDB" id="A0A162SHK0"/>
<dbReference type="Proteomes" id="UP000076858">
    <property type="component" value="Unassembled WGS sequence"/>
</dbReference>
<evidence type="ECO:0000313" key="1">
    <source>
        <dbReference type="EMBL" id="KZS21304.1"/>
    </source>
</evidence>
<sequence length="138" mass="15862">MKTTGTKHGLEKALPRQLERSKQKKFENHRVKLYDNEPCDYCGLTTSFPYYQISSFVMTSRGVRFSFEMPLGISQHSCSSFRPLNIPKTGNDCSNCSYIISIHDAIHFLLDFCLFFSWSTGLTEEFSRIPLVWALVSC</sequence>
<comment type="caution">
    <text evidence="1">The sequence shown here is derived from an EMBL/GenBank/DDBJ whole genome shotgun (WGS) entry which is preliminary data.</text>
</comment>
<proteinExistence type="predicted"/>
<gene>
    <name evidence="1" type="ORF">APZ42_011214</name>
</gene>
<reference evidence="1 2" key="1">
    <citation type="submission" date="2016-03" db="EMBL/GenBank/DDBJ databases">
        <title>EvidentialGene: Evidence-directed Construction of Genes on Genomes.</title>
        <authorList>
            <person name="Gilbert D.G."/>
            <person name="Choi J.-H."/>
            <person name="Mockaitis K."/>
            <person name="Colbourne J."/>
            <person name="Pfrender M."/>
        </authorList>
    </citation>
    <scope>NUCLEOTIDE SEQUENCE [LARGE SCALE GENOMIC DNA]</scope>
    <source>
        <strain evidence="1 2">Xinb3</strain>
        <tissue evidence="1">Complete organism</tissue>
    </source>
</reference>